<keyword evidence="2" id="KW-0805">Transcription regulation</keyword>
<dbReference type="PROSITE" id="PS01124">
    <property type="entry name" value="HTH_ARAC_FAMILY_2"/>
    <property type="match status" value="1"/>
</dbReference>
<feature type="coiled-coil region" evidence="7">
    <location>
        <begin position="123"/>
        <end position="150"/>
    </location>
</feature>
<reference evidence="10" key="1">
    <citation type="submission" date="2020-10" db="EMBL/GenBank/DDBJ databases">
        <authorList>
            <person name="Gilroy R."/>
        </authorList>
    </citation>
    <scope>NUCLEOTIDE SEQUENCE</scope>
    <source>
        <strain evidence="10">6086</strain>
    </source>
</reference>
<evidence type="ECO:0000256" key="2">
    <source>
        <dbReference type="ARBA" id="ARBA00023015"/>
    </source>
</evidence>
<keyword evidence="6" id="KW-0597">Phosphoprotein</keyword>
<dbReference type="Proteomes" id="UP000824141">
    <property type="component" value="Unassembled WGS sequence"/>
</dbReference>
<keyword evidence="3" id="KW-0238">DNA-binding</keyword>
<feature type="modified residue" description="4-aspartylphosphate" evidence="6">
    <location>
        <position position="53"/>
    </location>
</feature>
<dbReference type="SMART" id="SM00342">
    <property type="entry name" value="HTH_ARAC"/>
    <property type="match status" value="1"/>
</dbReference>
<dbReference type="AlphaFoldDB" id="A0A9D1FUC1"/>
<dbReference type="GO" id="GO:0003700">
    <property type="term" value="F:DNA-binding transcription factor activity"/>
    <property type="evidence" value="ECO:0007669"/>
    <property type="project" value="InterPro"/>
</dbReference>
<name>A0A9D1FUC1_9FIRM</name>
<feature type="domain" description="Response regulatory" evidence="9">
    <location>
        <begin position="3"/>
        <end position="118"/>
    </location>
</feature>
<comment type="function">
    <text evidence="5">May play the central regulatory role in sporulation. It may be an element of the effector pathway responsible for the activation of sporulation genes in response to nutritional stress. Spo0A may act in concert with spo0H (a sigma factor) to control the expression of some genes that are critical to the sporulation process.</text>
</comment>
<evidence type="ECO:0000313" key="11">
    <source>
        <dbReference type="Proteomes" id="UP000824141"/>
    </source>
</evidence>
<dbReference type="SMART" id="SM00448">
    <property type="entry name" value="REC"/>
    <property type="match status" value="1"/>
</dbReference>
<dbReference type="InterPro" id="IPR018060">
    <property type="entry name" value="HTH_AraC"/>
</dbReference>
<comment type="caution">
    <text evidence="10">The sequence shown here is derived from an EMBL/GenBank/DDBJ whole genome shotgun (WGS) entry which is preliminary data.</text>
</comment>
<dbReference type="InterPro" id="IPR001789">
    <property type="entry name" value="Sig_transdc_resp-reg_receiver"/>
</dbReference>
<evidence type="ECO:0000259" key="9">
    <source>
        <dbReference type="PROSITE" id="PS50110"/>
    </source>
</evidence>
<protein>
    <recommendedName>
        <fullName evidence="1">Stage 0 sporulation protein A homolog</fullName>
    </recommendedName>
</protein>
<dbReference type="PROSITE" id="PS50110">
    <property type="entry name" value="RESPONSE_REGULATORY"/>
    <property type="match status" value="1"/>
</dbReference>
<gene>
    <name evidence="10" type="ORF">IAD03_10130</name>
</gene>
<evidence type="ECO:0000256" key="1">
    <source>
        <dbReference type="ARBA" id="ARBA00018672"/>
    </source>
</evidence>
<proteinExistence type="predicted"/>
<reference evidence="10" key="2">
    <citation type="journal article" date="2021" name="PeerJ">
        <title>Extensive microbial diversity within the chicken gut microbiome revealed by metagenomics and culture.</title>
        <authorList>
            <person name="Gilroy R."/>
            <person name="Ravi A."/>
            <person name="Getino M."/>
            <person name="Pursley I."/>
            <person name="Horton D.L."/>
            <person name="Alikhan N.F."/>
            <person name="Baker D."/>
            <person name="Gharbi K."/>
            <person name="Hall N."/>
            <person name="Watson M."/>
            <person name="Adriaenssens E.M."/>
            <person name="Foster-Nyarko E."/>
            <person name="Jarju S."/>
            <person name="Secka A."/>
            <person name="Antonio M."/>
            <person name="Oren A."/>
            <person name="Chaudhuri R.R."/>
            <person name="La Ragione R."/>
            <person name="Hildebrand F."/>
            <person name="Pallen M.J."/>
        </authorList>
    </citation>
    <scope>NUCLEOTIDE SEQUENCE</scope>
    <source>
        <strain evidence="10">6086</strain>
    </source>
</reference>
<evidence type="ECO:0000259" key="8">
    <source>
        <dbReference type="PROSITE" id="PS01124"/>
    </source>
</evidence>
<dbReference type="PANTHER" id="PTHR43280:SF28">
    <property type="entry name" value="HTH-TYPE TRANSCRIPTIONAL ACTIVATOR RHAS"/>
    <property type="match status" value="1"/>
</dbReference>
<accession>A0A9D1FUC1</accession>
<dbReference type="SUPFAM" id="SSF52172">
    <property type="entry name" value="CheY-like"/>
    <property type="match status" value="1"/>
</dbReference>
<feature type="domain" description="HTH araC/xylS-type" evidence="8">
    <location>
        <begin position="418"/>
        <end position="518"/>
    </location>
</feature>
<dbReference type="InterPro" id="IPR009057">
    <property type="entry name" value="Homeodomain-like_sf"/>
</dbReference>
<organism evidence="10 11">
    <name type="scientific">Candidatus Caccousia stercoris</name>
    <dbReference type="NCBI Taxonomy" id="2840723"/>
    <lineage>
        <taxon>Bacteria</taxon>
        <taxon>Bacillati</taxon>
        <taxon>Bacillota</taxon>
        <taxon>Clostridia</taxon>
        <taxon>Eubacteriales</taxon>
        <taxon>Oscillospiraceae</taxon>
        <taxon>Oscillospiraceae incertae sedis</taxon>
        <taxon>Candidatus Caccousia</taxon>
    </lineage>
</organism>
<dbReference type="GO" id="GO:0043565">
    <property type="term" value="F:sequence-specific DNA binding"/>
    <property type="evidence" value="ECO:0007669"/>
    <property type="project" value="InterPro"/>
</dbReference>
<dbReference type="EMBL" id="DVJM01000225">
    <property type="protein sequence ID" value="HIS79713.1"/>
    <property type="molecule type" value="Genomic_DNA"/>
</dbReference>
<dbReference type="Gene3D" id="3.40.50.2300">
    <property type="match status" value="1"/>
</dbReference>
<evidence type="ECO:0000256" key="5">
    <source>
        <dbReference type="ARBA" id="ARBA00024867"/>
    </source>
</evidence>
<keyword evidence="7" id="KW-0175">Coiled coil</keyword>
<dbReference type="CDD" id="cd17536">
    <property type="entry name" value="REC_YesN-like"/>
    <property type="match status" value="1"/>
</dbReference>
<dbReference type="InterPro" id="IPR018062">
    <property type="entry name" value="HTH_AraC-typ_CS"/>
</dbReference>
<keyword evidence="4" id="KW-0804">Transcription</keyword>
<sequence length="524" mass="58738">MFRILLIDDEPMIKIGVRKLLEDTDYIIAGTANNGMEALEYLKTNSVDIIMTDLKMPVMNGLELIHRLNALAFDGAILVLSNYSDFDLVREALTEGALDYILKTDMTRSRLLKYLEKISQSLCLQRKKQVEAAEQALQQEQNSQKLLFAEMERALFTDGALSASTQNFLTNGRGSGAQHGMMLIDLSSAQAQHQKPLLRQFQSILPEILSGAGTIQTIQPQQDQLLCLFFHLAGPDILQNRSRQLLRQAEIYFKAEPAIAIGISPADGGISSLRACFEKCQNALRHAFYLPDTHLFPTEKFSSLQEENPSLYHDFLEKTVAACQSRLSDAALTEIRGFLSVCAQNRYDPDWVRSCCCSCMEHLLLSLHISLGNTAAVLMKQLKSAWNIDTLQTTLIDGLFEFVLPDSSLNVSSKKEVSSALAYIDGHYMEKITLEGLAEHVHLNKSYLCRLFKNETGLSIFHYINQVRMKKAAQILADKSASHSVSAVASAVGIDDAFYFTRRFKEYFGKTPREYMQETAADTQ</sequence>
<evidence type="ECO:0000256" key="6">
    <source>
        <dbReference type="PROSITE-ProRule" id="PRU00169"/>
    </source>
</evidence>
<dbReference type="PANTHER" id="PTHR43280">
    <property type="entry name" value="ARAC-FAMILY TRANSCRIPTIONAL REGULATOR"/>
    <property type="match status" value="1"/>
</dbReference>
<evidence type="ECO:0000256" key="3">
    <source>
        <dbReference type="ARBA" id="ARBA00023125"/>
    </source>
</evidence>
<evidence type="ECO:0000313" key="10">
    <source>
        <dbReference type="EMBL" id="HIS79713.1"/>
    </source>
</evidence>
<dbReference type="GO" id="GO:0000160">
    <property type="term" value="P:phosphorelay signal transduction system"/>
    <property type="evidence" value="ECO:0007669"/>
    <property type="project" value="InterPro"/>
</dbReference>
<dbReference type="PROSITE" id="PS00041">
    <property type="entry name" value="HTH_ARAC_FAMILY_1"/>
    <property type="match status" value="1"/>
</dbReference>
<dbReference type="Pfam" id="PF12833">
    <property type="entry name" value="HTH_18"/>
    <property type="match status" value="1"/>
</dbReference>
<dbReference type="Pfam" id="PF00072">
    <property type="entry name" value="Response_reg"/>
    <property type="match status" value="1"/>
</dbReference>
<dbReference type="Gene3D" id="1.10.10.60">
    <property type="entry name" value="Homeodomain-like"/>
    <property type="match status" value="2"/>
</dbReference>
<evidence type="ECO:0000256" key="7">
    <source>
        <dbReference type="SAM" id="Coils"/>
    </source>
</evidence>
<dbReference type="InterPro" id="IPR011006">
    <property type="entry name" value="CheY-like_superfamily"/>
</dbReference>
<dbReference type="SUPFAM" id="SSF46689">
    <property type="entry name" value="Homeodomain-like"/>
    <property type="match status" value="2"/>
</dbReference>
<evidence type="ECO:0000256" key="4">
    <source>
        <dbReference type="ARBA" id="ARBA00023163"/>
    </source>
</evidence>